<protein>
    <submittedName>
        <fullName evidence="2">Retinitis pigmentosa GTPase regulator b</fullName>
    </submittedName>
</protein>
<feature type="region of interest" description="Disordered" evidence="1">
    <location>
        <begin position="1"/>
        <end position="55"/>
    </location>
</feature>
<name>A0A1A8RZG6_9TELE</name>
<proteinExistence type="predicted"/>
<gene>
    <name evidence="2" type="primary">RPGRB</name>
</gene>
<reference evidence="2" key="2">
    <citation type="submission" date="2016-06" db="EMBL/GenBank/DDBJ databases">
        <title>The genome of a short-lived fish provides insights into sex chromosome evolution and the genetic control of aging.</title>
        <authorList>
            <person name="Reichwald K."/>
            <person name="Felder M."/>
            <person name="Petzold A."/>
            <person name="Koch P."/>
            <person name="Groth M."/>
            <person name="Platzer M."/>
        </authorList>
    </citation>
    <scope>NUCLEOTIDE SEQUENCE</scope>
    <source>
        <tissue evidence="2">Brain</tissue>
    </source>
</reference>
<feature type="compositionally biased region" description="Acidic residues" evidence="1">
    <location>
        <begin position="42"/>
        <end position="51"/>
    </location>
</feature>
<accession>A0A1A8RZG6</accession>
<feature type="non-terminal residue" evidence="2">
    <location>
        <position position="72"/>
    </location>
</feature>
<feature type="non-terminal residue" evidence="2">
    <location>
        <position position="1"/>
    </location>
</feature>
<organism evidence="2">
    <name type="scientific">Nothobranchius rachovii</name>
    <name type="common">bluefin notho</name>
    <dbReference type="NCBI Taxonomy" id="451742"/>
    <lineage>
        <taxon>Eukaryota</taxon>
        <taxon>Metazoa</taxon>
        <taxon>Chordata</taxon>
        <taxon>Craniata</taxon>
        <taxon>Vertebrata</taxon>
        <taxon>Euteleostomi</taxon>
        <taxon>Actinopterygii</taxon>
        <taxon>Neopterygii</taxon>
        <taxon>Teleostei</taxon>
        <taxon>Neoteleostei</taxon>
        <taxon>Acanthomorphata</taxon>
        <taxon>Ovalentaria</taxon>
        <taxon>Atherinomorphae</taxon>
        <taxon>Cyprinodontiformes</taxon>
        <taxon>Nothobranchiidae</taxon>
        <taxon>Nothobranchius</taxon>
    </lineage>
</organism>
<sequence>VSFSMEDTGGKSKSLTNDIPMERVPFRDGGVRGTGVKRDDFEMSGEEEDTIDTEKVLNTLYEETKKNQSKPN</sequence>
<evidence type="ECO:0000256" key="1">
    <source>
        <dbReference type="SAM" id="MobiDB-lite"/>
    </source>
</evidence>
<evidence type="ECO:0000313" key="2">
    <source>
        <dbReference type="EMBL" id="SBS10693.1"/>
    </source>
</evidence>
<dbReference type="AlphaFoldDB" id="A0A1A8RZG6"/>
<dbReference type="EMBL" id="HAEH01020376">
    <property type="protein sequence ID" value="SBS10693.1"/>
    <property type="molecule type" value="Transcribed_RNA"/>
</dbReference>
<reference evidence="2" key="1">
    <citation type="submission" date="2016-05" db="EMBL/GenBank/DDBJ databases">
        <authorList>
            <person name="Lavstsen T."/>
            <person name="Jespersen J.S."/>
        </authorList>
    </citation>
    <scope>NUCLEOTIDE SEQUENCE</scope>
    <source>
        <tissue evidence="2">Brain</tissue>
    </source>
</reference>
<feature type="compositionally biased region" description="Basic and acidic residues" evidence="1">
    <location>
        <begin position="20"/>
        <end position="41"/>
    </location>
</feature>
<feature type="compositionally biased region" description="Polar residues" evidence="1">
    <location>
        <begin position="1"/>
        <end position="17"/>
    </location>
</feature>